<feature type="domain" description="Alpha/beta hydrolase fold-3" evidence="2">
    <location>
        <begin position="97"/>
        <end position="300"/>
    </location>
</feature>
<dbReference type="RefSeq" id="WP_163043839.1">
    <property type="nucleotide sequence ID" value="NZ_JAAAMJ010000006.1"/>
</dbReference>
<dbReference type="InterPro" id="IPR013094">
    <property type="entry name" value="AB_hydrolase_3"/>
</dbReference>
<evidence type="ECO:0000256" key="1">
    <source>
        <dbReference type="ARBA" id="ARBA00022801"/>
    </source>
</evidence>
<evidence type="ECO:0000313" key="3">
    <source>
        <dbReference type="EMBL" id="NDV87083.1"/>
    </source>
</evidence>
<dbReference type="InterPro" id="IPR029058">
    <property type="entry name" value="AB_hydrolase_fold"/>
</dbReference>
<comment type="caution">
    <text evidence="3">The sequence shown here is derived from an EMBL/GenBank/DDBJ whole genome shotgun (WGS) entry which is preliminary data.</text>
</comment>
<gene>
    <name evidence="3" type="ORF">GTW51_10255</name>
</gene>
<sequence length="326" mass="35473">MAKAHLTIDPAAFDPALTDPELTALNERIIAEHKKRPDPWSVPVEKTRELRKAGFGTFVMAPKDKAAETLVHFGSAGRRIEIRVLRPSDGQTRGTFLHFHAGGWVFGGAEESDPRLRQLADTTGLTVASVEYRLAPEHPFPAAPDDCTDVAVALANGHLDLPRGYLAIGGESAGAHLAVLTMIRLRDEYSMMPYKAANLVAGCYDLSLTPSVRRFGDERLVLNTEDVKEFVLRFVPDHISLKDPAVSPIYADLAGLPPALFSCGTGDLLIDDTLFMAARWVAAGNEAELSLTNGGAHVFESFPTEAGRQSLAKMEEFLRRKMASPI</sequence>
<dbReference type="Pfam" id="PF07859">
    <property type="entry name" value="Abhydrolase_3"/>
    <property type="match status" value="1"/>
</dbReference>
<dbReference type="Proteomes" id="UP000476332">
    <property type="component" value="Unassembled WGS sequence"/>
</dbReference>
<protein>
    <submittedName>
        <fullName evidence="3">Alpha/beta hydrolase fold domain-containing protein</fullName>
    </submittedName>
</protein>
<accession>A0A6L9MGW9</accession>
<dbReference type="SUPFAM" id="SSF53474">
    <property type="entry name" value="alpha/beta-Hydrolases"/>
    <property type="match status" value="1"/>
</dbReference>
<dbReference type="AlphaFoldDB" id="A0A6L9MGW9"/>
<evidence type="ECO:0000259" key="2">
    <source>
        <dbReference type="Pfam" id="PF07859"/>
    </source>
</evidence>
<proteinExistence type="predicted"/>
<dbReference type="PANTHER" id="PTHR48081:SF8">
    <property type="entry name" value="ALPHA_BETA HYDROLASE FOLD-3 DOMAIN-CONTAINING PROTEIN-RELATED"/>
    <property type="match status" value="1"/>
</dbReference>
<keyword evidence="4" id="KW-1185">Reference proteome</keyword>
<dbReference type="GO" id="GO:0016787">
    <property type="term" value="F:hydrolase activity"/>
    <property type="evidence" value="ECO:0007669"/>
    <property type="project" value="UniProtKB-KW"/>
</dbReference>
<evidence type="ECO:0000313" key="4">
    <source>
        <dbReference type="Proteomes" id="UP000476332"/>
    </source>
</evidence>
<dbReference type="EMBL" id="JAAAMJ010000006">
    <property type="protein sequence ID" value="NDV87083.1"/>
    <property type="molecule type" value="Genomic_DNA"/>
</dbReference>
<keyword evidence="1 3" id="KW-0378">Hydrolase</keyword>
<name>A0A6L9MGW9_9HYPH</name>
<organism evidence="3 4">
    <name type="scientific">Aurantimonas aggregata</name>
    <dbReference type="NCBI Taxonomy" id="2047720"/>
    <lineage>
        <taxon>Bacteria</taxon>
        <taxon>Pseudomonadati</taxon>
        <taxon>Pseudomonadota</taxon>
        <taxon>Alphaproteobacteria</taxon>
        <taxon>Hyphomicrobiales</taxon>
        <taxon>Aurantimonadaceae</taxon>
        <taxon>Aurantimonas</taxon>
    </lineage>
</organism>
<reference evidence="3 4" key="1">
    <citation type="submission" date="2020-01" db="EMBL/GenBank/DDBJ databases">
        <title>Genomes of bacteria type strains.</title>
        <authorList>
            <person name="Chen J."/>
            <person name="Zhu S."/>
            <person name="Chen J."/>
        </authorList>
    </citation>
    <scope>NUCLEOTIDE SEQUENCE [LARGE SCALE GENOMIC DNA]</scope>
    <source>
        <strain evidence="3 4">KCTC 52919</strain>
    </source>
</reference>
<dbReference type="Gene3D" id="3.40.50.1820">
    <property type="entry name" value="alpha/beta hydrolase"/>
    <property type="match status" value="1"/>
</dbReference>
<dbReference type="InterPro" id="IPR050300">
    <property type="entry name" value="GDXG_lipolytic_enzyme"/>
</dbReference>
<dbReference type="PANTHER" id="PTHR48081">
    <property type="entry name" value="AB HYDROLASE SUPERFAMILY PROTEIN C4A8.06C"/>
    <property type="match status" value="1"/>
</dbReference>